<dbReference type="InterPro" id="IPR050256">
    <property type="entry name" value="Glycosyltransferase_2"/>
</dbReference>
<dbReference type="PANTHER" id="PTHR48090">
    <property type="entry name" value="UNDECAPRENYL-PHOSPHATE 4-DEOXY-4-FORMAMIDO-L-ARABINOSE TRANSFERASE-RELATED"/>
    <property type="match status" value="1"/>
</dbReference>
<evidence type="ECO:0000256" key="6">
    <source>
        <dbReference type="ARBA" id="ARBA00039022"/>
    </source>
</evidence>
<feature type="region of interest" description="Disordered" evidence="10">
    <location>
        <begin position="67"/>
        <end position="190"/>
    </location>
</feature>
<comment type="caution">
    <text evidence="12">The sequence shown here is derived from an EMBL/GenBank/DDBJ whole genome shotgun (WGS) entry which is preliminary data.</text>
</comment>
<keyword evidence="5" id="KW-0460">Magnesium</keyword>
<evidence type="ECO:0000256" key="5">
    <source>
        <dbReference type="ARBA" id="ARBA00022842"/>
    </source>
</evidence>
<dbReference type="EC" id="2.4.1.266" evidence="6"/>
<evidence type="ECO:0000256" key="9">
    <source>
        <dbReference type="ARBA" id="ARBA00048997"/>
    </source>
</evidence>
<dbReference type="Gene3D" id="3.90.550.10">
    <property type="entry name" value="Spore Coat Polysaccharide Biosynthesis Protein SpsA, Chain A"/>
    <property type="match status" value="1"/>
</dbReference>
<evidence type="ECO:0000256" key="8">
    <source>
        <dbReference type="ARBA" id="ARBA00048689"/>
    </source>
</evidence>
<sequence>MELKQQTVWRPDKWPVFRGKRGFGIKAKDEPESAALMGRKRDVRIASVPVRRAPVRTGKVAGESNFRKEAAVPGRKRRNAQIASVPVSQAPIRTGKVAGAGSGSRKEAAVPRRKRSEAQIASAPVSRAPTRSGKMAGAGSGSRKEAAVPRRKREAQIASAPVSRAPARTGKVAGAGGGSHKEAASPERSRTAVASISRVLPAAGPIARPSARPAAVRARSKSPVRRGLRTAAPKRGLASLRSKPAFRDGYRMGREDGTAGVPEDGDGKLHSALNRCLARRLRSLQETGSKLSGSRAMSQGYLRGYFSARQEPVPDWVLMPVEQSVAVVVTAMNEQATISRTLRQAARLGVDELIVIVNGSTDRTLPLARKQPEAQVVHYPHPLGHDVGRAVGARLTKSDIVLFLDGDIPIPAERLVAFVRAVSRGMDIALNDIGPYLGTFGRRDQVTHMKQFLNVSLGRRDLQANSLTAVPHAMSRQAVERLGPELLMVPPKAQAAAILQGMRIGVSASVNVIRRNKRRRSNQGNLNRVAKLIIGDHLEAIKLAVDQAGARLRFPDKQRKRLQREEGNAHGDAEHHYSQL</sequence>
<feature type="domain" description="Glycosyltransferase 2-like" evidence="11">
    <location>
        <begin position="327"/>
        <end position="465"/>
    </location>
</feature>
<evidence type="ECO:0000256" key="3">
    <source>
        <dbReference type="ARBA" id="ARBA00022676"/>
    </source>
</evidence>
<name>A0ABU9DT62_9BACL</name>
<evidence type="ECO:0000256" key="7">
    <source>
        <dbReference type="ARBA" id="ARBA00040894"/>
    </source>
</evidence>
<accession>A0ABU9DT62</accession>
<keyword evidence="3 12" id="KW-0328">Glycosyltransferase</keyword>
<evidence type="ECO:0000256" key="4">
    <source>
        <dbReference type="ARBA" id="ARBA00022679"/>
    </source>
</evidence>
<proteinExistence type="inferred from homology"/>
<dbReference type="Proteomes" id="UP001469365">
    <property type="component" value="Unassembled WGS sequence"/>
</dbReference>
<keyword evidence="13" id="KW-1185">Reference proteome</keyword>
<dbReference type="InterPro" id="IPR001173">
    <property type="entry name" value="Glyco_trans_2-like"/>
</dbReference>
<dbReference type="SUPFAM" id="SSF53448">
    <property type="entry name" value="Nucleotide-diphospho-sugar transferases"/>
    <property type="match status" value="1"/>
</dbReference>
<dbReference type="PANTHER" id="PTHR48090:SF10">
    <property type="entry name" value="GLUCOSYL-3-PHOSPHOGLYCERATE SYNTHASE"/>
    <property type="match status" value="1"/>
</dbReference>
<feature type="compositionally biased region" description="Low complexity" evidence="10">
    <location>
        <begin position="208"/>
        <end position="217"/>
    </location>
</feature>
<comment type="cofactor">
    <cofactor evidence="1">
        <name>Mg(2+)</name>
        <dbReference type="ChEBI" id="CHEBI:18420"/>
    </cofactor>
</comment>
<evidence type="ECO:0000313" key="13">
    <source>
        <dbReference type="Proteomes" id="UP001469365"/>
    </source>
</evidence>
<dbReference type="GO" id="GO:0016757">
    <property type="term" value="F:glycosyltransferase activity"/>
    <property type="evidence" value="ECO:0007669"/>
    <property type="project" value="UniProtKB-KW"/>
</dbReference>
<protein>
    <recommendedName>
        <fullName evidence="7">Glucosyl-3-phosphoglycerate synthase</fullName>
        <ecNumber evidence="6">2.4.1.266</ecNumber>
    </recommendedName>
</protein>
<organism evidence="12 13">
    <name type="scientific">Paenibacillus filicis</name>
    <dbReference type="NCBI Taxonomy" id="669464"/>
    <lineage>
        <taxon>Bacteria</taxon>
        <taxon>Bacillati</taxon>
        <taxon>Bacillota</taxon>
        <taxon>Bacilli</taxon>
        <taxon>Bacillales</taxon>
        <taxon>Paenibacillaceae</taxon>
        <taxon>Paenibacillus</taxon>
    </lineage>
</organism>
<keyword evidence="4 12" id="KW-0808">Transferase</keyword>
<dbReference type="CDD" id="cd00761">
    <property type="entry name" value="Glyco_tranf_GTA_type"/>
    <property type="match status" value="1"/>
</dbReference>
<evidence type="ECO:0000256" key="10">
    <source>
        <dbReference type="SAM" id="MobiDB-lite"/>
    </source>
</evidence>
<comment type="catalytic activity">
    <reaction evidence="8">
        <text>(2R)-3-phosphoglycerate + UDP-alpha-D-glucose = (2R)-2-O-(alpha-D-glucopyranosyl)-3-phospho-glycerate + UDP + H(+)</text>
        <dbReference type="Rhea" id="RHEA:31319"/>
        <dbReference type="ChEBI" id="CHEBI:15378"/>
        <dbReference type="ChEBI" id="CHEBI:58223"/>
        <dbReference type="ChEBI" id="CHEBI:58272"/>
        <dbReference type="ChEBI" id="CHEBI:58885"/>
        <dbReference type="ChEBI" id="CHEBI:62600"/>
        <dbReference type="EC" id="2.4.1.266"/>
    </reaction>
    <physiologicalReaction direction="left-to-right" evidence="8">
        <dbReference type="Rhea" id="RHEA:31320"/>
    </physiologicalReaction>
</comment>
<feature type="compositionally biased region" description="Basic residues" evidence="10">
    <location>
        <begin position="218"/>
        <end position="228"/>
    </location>
</feature>
<reference evidence="12 13" key="1">
    <citation type="submission" date="2024-04" db="EMBL/GenBank/DDBJ databases">
        <title>draft genome sequnece of Paenibacillus filicis.</title>
        <authorList>
            <person name="Kim D.-U."/>
        </authorList>
    </citation>
    <scope>NUCLEOTIDE SEQUENCE [LARGE SCALE GENOMIC DNA]</scope>
    <source>
        <strain evidence="12 13">KACC14197</strain>
    </source>
</reference>
<evidence type="ECO:0000256" key="2">
    <source>
        <dbReference type="ARBA" id="ARBA00006739"/>
    </source>
</evidence>
<feature type="region of interest" description="Disordered" evidence="10">
    <location>
        <begin position="558"/>
        <end position="580"/>
    </location>
</feature>
<comment type="similarity">
    <text evidence="2">Belongs to the glycosyltransferase 2 family.</text>
</comment>
<comment type="catalytic activity">
    <reaction evidence="9">
        <text>an NDP-alpha-D-glucose + (2R)-3-phosphoglycerate = (2R)-2-O-(alpha-D-glucopyranosyl)-3-phospho-glycerate + a ribonucleoside 5'-diphosphate + H(+)</text>
        <dbReference type="Rhea" id="RHEA:47244"/>
        <dbReference type="ChEBI" id="CHEBI:15378"/>
        <dbReference type="ChEBI" id="CHEBI:57930"/>
        <dbReference type="ChEBI" id="CHEBI:58272"/>
        <dbReference type="ChEBI" id="CHEBI:62600"/>
        <dbReference type="ChEBI" id="CHEBI:76533"/>
        <dbReference type="EC" id="2.4.1.266"/>
    </reaction>
    <physiologicalReaction direction="left-to-right" evidence="9">
        <dbReference type="Rhea" id="RHEA:47245"/>
    </physiologicalReaction>
</comment>
<evidence type="ECO:0000313" key="12">
    <source>
        <dbReference type="EMBL" id="MEK8131268.1"/>
    </source>
</evidence>
<gene>
    <name evidence="12" type="ORF">WMW72_25505</name>
</gene>
<feature type="compositionally biased region" description="Basic and acidic residues" evidence="10">
    <location>
        <begin position="179"/>
        <end position="190"/>
    </location>
</feature>
<feature type="region of interest" description="Disordered" evidence="10">
    <location>
        <begin position="208"/>
        <end position="236"/>
    </location>
</feature>
<evidence type="ECO:0000256" key="1">
    <source>
        <dbReference type="ARBA" id="ARBA00001946"/>
    </source>
</evidence>
<dbReference type="EMBL" id="JBBPCC010000020">
    <property type="protein sequence ID" value="MEK8131268.1"/>
    <property type="molecule type" value="Genomic_DNA"/>
</dbReference>
<evidence type="ECO:0000259" key="11">
    <source>
        <dbReference type="Pfam" id="PF00535"/>
    </source>
</evidence>
<dbReference type="InterPro" id="IPR029044">
    <property type="entry name" value="Nucleotide-diphossugar_trans"/>
</dbReference>
<dbReference type="Pfam" id="PF00535">
    <property type="entry name" value="Glycos_transf_2"/>
    <property type="match status" value="1"/>
</dbReference>